<accession>A0ACC2WYU2</accession>
<dbReference type="EMBL" id="JASBWU010000013">
    <property type="protein sequence ID" value="KAJ9116933.1"/>
    <property type="molecule type" value="Genomic_DNA"/>
</dbReference>
<reference evidence="1" key="1">
    <citation type="submission" date="2023-04" db="EMBL/GenBank/DDBJ databases">
        <title>Draft Genome sequencing of Naganishia species isolated from polar environments using Oxford Nanopore Technology.</title>
        <authorList>
            <person name="Leo P."/>
            <person name="Venkateswaran K."/>
        </authorList>
    </citation>
    <scope>NUCLEOTIDE SEQUENCE</scope>
    <source>
        <strain evidence="1">MNA-CCFEE 5425</strain>
    </source>
</reference>
<organism evidence="1 2">
    <name type="scientific">Naganishia vaughanmartiniae</name>
    <dbReference type="NCBI Taxonomy" id="1424756"/>
    <lineage>
        <taxon>Eukaryota</taxon>
        <taxon>Fungi</taxon>
        <taxon>Dikarya</taxon>
        <taxon>Basidiomycota</taxon>
        <taxon>Agaricomycotina</taxon>
        <taxon>Tremellomycetes</taxon>
        <taxon>Filobasidiales</taxon>
        <taxon>Filobasidiaceae</taxon>
        <taxon>Naganishia</taxon>
    </lineage>
</organism>
<sequence length="352" mass="37834">MATAPPHIHPTPEVMTLPSFLVPHLTETRQVLIFVFIVVPAFCLLYYSLGDSDSKNGTAGSGKGKPVVALAGAPDAGKTTIFSALAFQQQPQTHTSLTSSSSIITVPSSTSSGDMALTLVDLPGHRRMREQTQRALRDPKFKGVVFVVDVAALIRNGAMVAEELVPILTTLCAKSLSNQTQTPPKLLIMGNKSDLLVKPTSTQPGTTTTATPKGTLDVKTRALARERLESLLTRELSRAKSSRASRTGRIESIDAVPSSNSSFSLLGYLKRLFRLDPGVTPGAGVVGEKEEEWKVEQAEDAMWGERNGTFRFEEVEGVDIEFAVGSAVGRGADGKRSEEDGLGELRDWLSEL</sequence>
<evidence type="ECO:0000313" key="1">
    <source>
        <dbReference type="EMBL" id="KAJ9116933.1"/>
    </source>
</evidence>
<comment type="caution">
    <text evidence="1">The sequence shown here is derived from an EMBL/GenBank/DDBJ whole genome shotgun (WGS) entry which is preliminary data.</text>
</comment>
<protein>
    <submittedName>
        <fullName evidence="1">Uncharacterized protein</fullName>
    </submittedName>
</protein>
<dbReference type="Proteomes" id="UP001243375">
    <property type="component" value="Unassembled WGS sequence"/>
</dbReference>
<name>A0ACC2WYU2_9TREE</name>
<proteinExistence type="predicted"/>
<evidence type="ECO:0000313" key="2">
    <source>
        <dbReference type="Proteomes" id="UP001243375"/>
    </source>
</evidence>
<keyword evidence="2" id="KW-1185">Reference proteome</keyword>
<gene>
    <name evidence="1" type="ORF">QFC22_004591</name>
</gene>